<evidence type="ECO:0000313" key="2">
    <source>
        <dbReference type="Proteomes" id="UP000054495"/>
    </source>
</evidence>
<dbReference type="GO" id="GO:0000387">
    <property type="term" value="P:spliceosomal snRNP assembly"/>
    <property type="evidence" value="ECO:0007669"/>
    <property type="project" value="TreeGrafter"/>
</dbReference>
<accession>A0A0D6LJI9</accession>
<name>A0A0D6LJI9_9BILA</name>
<organism evidence="1 2">
    <name type="scientific">Ancylostoma ceylanicum</name>
    <dbReference type="NCBI Taxonomy" id="53326"/>
    <lineage>
        <taxon>Eukaryota</taxon>
        <taxon>Metazoa</taxon>
        <taxon>Ecdysozoa</taxon>
        <taxon>Nematoda</taxon>
        <taxon>Chromadorea</taxon>
        <taxon>Rhabditida</taxon>
        <taxon>Rhabditina</taxon>
        <taxon>Rhabditomorpha</taxon>
        <taxon>Strongyloidea</taxon>
        <taxon>Ancylostomatidae</taxon>
        <taxon>Ancylostomatinae</taxon>
        <taxon>Ancylostoma</taxon>
    </lineage>
</organism>
<dbReference type="Gene3D" id="2.30.30.100">
    <property type="match status" value="1"/>
</dbReference>
<dbReference type="Proteomes" id="UP000054495">
    <property type="component" value="Unassembled WGS sequence"/>
</dbReference>
<dbReference type="PANTHER" id="PTHR14679">
    <property type="entry name" value="GEM-ASSOCIATED PROTEIN 7"/>
    <property type="match status" value="1"/>
</dbReference>
<dbReference type="PANTHER" id="PTHR14679:SF1">
    <property type="entry name" value="GEM-ASSOCIATED PROTEIN 7"/>
    <property type="match status" value="1"/>
</dbReference>
<protein>
    <submittedName>
        <fullName evidence="1">Uncharacterized protein</fullName>
    </submittedName>
</protein>
<dbReference type="Pfam" id="PF11095">
    <property type="entry name" value="Gemin7"/>
    <property type="match status" value="1"/>
</dbReference>
<dbReference type="GO" id="GO:0034719">
    <property type="term" value="C:SMN-Sm protein complex"/>
    <property type="evidence" value="ECO:0007669"/>
    <property type="project" value="InterPro"/>
</dbReference>
<evidence type="ECO:0000313" key="1">
    <source>
        <dbReference type="EMBL" id="EPB70121.1"/>
    </source>
</evidence>
<proteinExistence type="predicted"/>
<reference evidence="1 2" key="1">
    <citation type="submission" date="2013-05" db="EMBL/GenBank/DDBJ databases">
        <title>Draft genome of the parasitic nematode Anyclostoma ceylanicum.</title>
        <authorList>
            <person name="Mitreva M."/>
        </authorList>
    </citation>
    <scope>NUCLEOTIDE SEQUENCE [LARGE SCALE GENOMIC DNA]</scope>
</reference>
<dbReference type="AlphaFoldDB" id="A0A0D6LJI9"/>
<dbReference type="InterPro" id="IPR020338">
    <property type="entry name" value="SMN_gemin7"/>
</dbReference>
<keyword evidence="2" id="KW-1185">Reference proteome</keyword>
<sequence>MASTGDNCEEVAEARERYLRFMGNAAGSKVTISMHEKTSVDGVLVAMKGDGSHFIVDQLKTPIGVMDSAVLRTADTIMVTVDWNDVNRHS</sequence>
<dbReference type="EMBL" id="KE125222">
    <property type="protein sequence ID" value="EPB70121.1"/>
    <property type="molecule type" value="Genomic_DNA"/>
</dbReference>
<gene>
    <name evidence="1" type="ORF">ANCCEY_10793</name>
</gene>